<name>A0A420IQK4_9PEZI</name>
<proteinExistence type="predicted"/>
<evidence type="ECO:0000313" key="2">
    <source>
        <dbReference type="Proteomes" id="UP000285405"/>
    </source>
</evidence>
<dbReference type="EMBL" id="MCBR01006924">
    <property type="protein sequence ID" value="RKF76782.1"/>
    <property type="molecule type" value="Genomic_DNA"/>
</dbReference>
<dbReference type="AlphaFoldDB" id="A0A420IQK4"/>
<gene>
    <name evidence="1" type="ORF">GcC1_069033</name>
</gene>
<evidence type="ECO:0000313" key="1">
    <source>
        <dbReference type="EMBL" id="RKF76782.1"/>
    </source>
</evidence>
<comment type="caution">
    <text evidence="1">The sequence shown here is derived from an EMBL/GenBank/DDBJ whole genome shotgun (WGS) entry which is preliminary data.</text>
</comment>
<organism evidence="1 2">
    <name type="scientific">Golovinomyces cichoracearum</name>
    <dbReference type="NCBI Taxonomy" id="62708"/>
    <lineage>
        <taxon>Eukaryota</taxon>
        <taxon>Fungi</taxon>
        <taxon>Dikarya</taxon>
        <taxon>Ascomycota</taxon>
        <taxon>Pezizomycotina</taxon>
        <taxon>Leotiomycetes</taxon>
        <taxon>Erysiphales</taxon>
        <taxon>Erysiphaceae</taxon>
        <taxon>Golovinomyces</taxon>
    </lineage>
</organism>
<accession>A0A420IQK4</accession>
<sequence length="95" mass="11158">KLIENILSGIRSIWVIEVDRRKEDSIRNLDSTISEQPDYLGSLYTSHGRELYSNKTLFNDPINKTWKLEKKEEEEEYKKSKNSERIGCNTVEPPL</sequence>
<reference evidence="1 2" key="1">
    <citation type="journal article" date="2018" name="BMC Genomics">
        <title>Comparative genome analyses reveal sequence features reflecting distinct modes of host-adaptation between dicot and monocot powdery mildew.</title>
        <authorList>
            <person name="Wu Y."/>
            <person name="Ma X."/>
            <person name="Pan Z."/>
            <person name="Kale S.D."/>
            <person name="Song Y."/>
            <person name="King H."/>
            <person name="Zhang Q."/>
            <person name="Presley C."/>
            <person name="Deng X."/>
            <person name="Wei C.I."/>
            <person name="Xiao S."/>
        </authorList>
    </citation>
    <scope>NUCLEOTIDE SEQUENCE [LARGE SCALE GENOMIC DNA]</scope>
    <source>
        <strain evidence="1">UCSC1</strain>
    </source>
</reference>
<feature type="non-terminal residue" evidence="1">
    <location>
        <position position="1"/>
    </location>
</feature>
<protein>
    <submittedName>
        <fullName evidence="1">Uncharacterized protein</fullName>
    </submittedName>
</protein>
<dbReference type="Proteomes" id="UP000285405">
    <property type="component" value="Unassembled WGS sequence"/>
</dbReference>